<dbReference type="InterPro" id="IPR013783">
    <property type="entry name" value="Ig-like_fold"/>
</dbReference>
<evidence type="ECO:0000313" key="2">
    <source>
        <dbReference type="EMBL" id="CAL4101064.1"/>
    </source>
</evidence>
<dbReference type="PROSITE" id="PS50835">
    <property type="entry name" value="IG_LIKE"/>
    <property type="match status" value="1"/>
</dbReference>
<name>A0AAV2QWH1_MEGNR</name>
<reference evidence="2 3" key="1">
    <citation type="submission" date="2024-05" db="EMBL/GenBank/DDBJ databases">
        <authorList>
            <person name="Wallberg A."/>
        </authorList>
    </citation>
    <scope>NUCLEOTIDE SEQUENCE [LARGE SCALE GENOMIC DNA]</scope>
</reference>
<gene>
    <name evidence="2" type="ORF">MNOR_LOCUS16934</name>
</gene>
<feature type="domain" description="Ig-like" evidence="1">
    <location>
        <begin position="40"/>
        <end position="142"/>
    </location>
</feature>
<keyword evidence="3" id="KW-1185">Reference proteome</keyword>
<dbReference type="Proteomes" id="UP001497623">
    <property type="component" value="Unassembled WGS sequence"/>
</dbReference>
<proteinExistence type="predicted"/>
<protein>
    <recommendedName>
        <fullName evidence="1">Ig-like domain-containing protein</fullName>
    </recommendedName>
</protein>
<sequence>MMGSLYGARSESTQYTLAMILRYSSAAPLAAIMILLLMLPGVVFGVQVENLSVPEPAKVGHTARLECKWSGQDWYSIRWYKDDDNFFTIIPKTKVKTATDVYGVTVDVDSSNEYVVFLKDVVAETAGDYKCEVMGEKPHFVTSHLTKTLMVAEIPSEAELTGLAAHYRVGDQLNISCSVHNARPAARISFYIDDQEVPVQSGYVWLPSPTTGSKLDTFTTHGYLRMGLNRQHVPRTSLTCLARIHSVEPLKVQRVILVDEPQPNHASLNTGCSSTWRCEVLLLPMTIMFISFANHILLKYS</sequence>
<dbReference type="InterPro" id="IPR007110">
    <property type="entry name" value="Ig-like_dom"/>
</dbReference>
<evidence type="ECO:0000313" key="3">
    <source>
        <dbReference type="Proteomes" id="UP001497623"/>
    </source>
</evidence>
<dbReference type="PANTHER" id="PTHR21261:SF15">
    <property type="entry name" value="BEATEN PATH IIIA, ISOFORM D-RELATED"/>
    <property type="match status" value="1"/>
</dbReference>
<comment type="caution">
    <text evidence="2">The sequence shown here is derived from an EMBL/GenBank/DDBJ whole genome shotgun (WGS) entry which is preliminary data.</text>
</comment>
<dbReference type="InterPro" id="IPR013106">
    <property type="entry name" value="Ig_V-set"/>
</dbReference>
<dbReference type="Gene3D" id="2.60.40.10">
    <property type="entry name" value="Immunoglobulins"/>
    <property type="match status" value="2"/>
</dbReference>
<dbReference type="PANTHER" id="PTHR21261">
    <property type="entry name" value="BEAT PROTEIN"/>
    <property type="match status" value="1"/>
</dbReference>
<dbReference type="EMBL" id="CAXKWB010011374">
    <property type="protein sequence ID" value="CAL4101064.1"/>
    <property type="molecule type" value="Genomic_DNA"/>
</dbReference>
<dbReference type="Pfam" id="PF07686">
    <property type="entry name" value="V-set"/>
    <property type="match status" value="1"/>
</dbReference>
<dbReference type="InterPro" id="IPR036179">
    <property type="entry name" value="Ig-like_dom_sf"/>
</dbReference>
<accession>A0AAV2QWH1</accession>
<evidence type="ECO:0000259" key="1">
    <source>
        <dbReference type="PROSITE" id="PS50835"/>
    </source>
</evidence>
<dbReference type="SUPFAM" id="SSF48726">
    <property type="entry name" value="Immunoglobulin"/>
    <property type="match status" value="2"/>
</dbReference>
<dbReference type="AlphaFoldDB" id="A0AAV2QWH1"/>
<organism evidence="2 3">
    <name type="scientific">Meganyctiphanes norvegica</name>
    <name type="common">Northern krill</name>
    <name type="synonym">Thysanopoda norvegica</name>
    <dbReference type="NCBI Taxonomy" id="48144"/>
    <lineage>
        <taxon>Eukaryota</taxon>
        <taxon>Metazoa</taxon>
        <taxon>Ecdysozoa</taxon>
        <taxon>Arthropoda</taxon>
        <taxon>Crustacea</taxon>
        <taxon>Multicrustacea</taxon>
        <taxon>Malacostraca</taxon>
        <taxon>Eumalacostraca</taxon>
        <taxon>Eucarida</taxon>
        <taxon>Euphausiacea</taxon>
        <taxon>Euphausiidae</taxon>
        <taxon>Meganyctiphanes</taxon>
    </lineage>
</organism>